<feature type="transmembrane region" description="Helical" evidence="9">
    <location>
        <begin position="93"/>
        <end position="116"/>
    </location>
</feature>
<evidence type="ECO:0000256" key="6">
    <source>
        <dbReference type="ARBA" id="ARBA00023136"/>
    </source>
</evidence>
<gene>
    <name evidence="11" type="ORF">TCLT_LOCUS3289</name>
</gene>
<evidence type="ECO:0000313" key="11">
    <source>
        <dbReference type="EMBL" id="VDM99687.1"/>
    </source>
</evidence>
<dbReference type="AlphaFoldDB" id="A0A0N5CST8"/>
<evidence type="ECO:0000256" key="3">
    <source>
        <dbReference type="ARBA" id="ARBA00022692"/>
    </source>
</evidence>
<reference evidence="11 12" key="2">
    <citation type="submission" date="2018-11" db="EMBL/GenBank/DDBJ databases">
        <authorList>
            <consortium name="Pathogen Informatics"/>
        </authorList>
    </citation>
    <scope>NUCLEOTIDE SEQUENCE [LARGE SCALE GENOMIC DNA]</scope>
</reference>
<dbReference type="GO" id="GO:0042277">
    <property type="term" value="F:peptide binding"/>
    <property type="evidence" value="ECO:0007669"/>
    <property type="project" value="TreeGrafter"/>
</dbReference>
<proteinExistence type="predicted"/>
<dbReference type="EMBL" id="UYYF01001246">
    <property type="protein sequence ID" value="VDM99687.1"/>
    <property type="molecule type" value="Genomic_DNA"/>
</dbReference>
<dbReference type="OrthoDB" id="6076970at2759"/>
<organism evidence="13">
    <name type="scientific">Thelazia callipaeda</name>
    <name type="common">Oriental eyeworm</name>
    <name type="synonym">Parasitic nematode</name>
    <dbReference type="NCBI Taxonomy" id="103827"/>
    <lineage>
        <taxon>Eukaryota</taxon>
        <taxon>Metazoa</taxon>
        <taxon>Ecdysozoa</taxon>
        <taxon>Nematoda</taxon>
        <taxon>Chromadorea</taxon>
        <taxon>Rhabditida</taxon>
        <taxon>Spirurina</taxon>
        <taxon>Spiruromorpha</taxon>
        <taxon>Thelazioidea</taxon>
        <taxon>Thelaziidae</taxon>
        <taxon>Thelazia</taxon>
    </lineage>
</organism>
<keyword evidence="2" id="KW-1003">Cell membrane</keyword>
<sequence>MTAMAFDRYMAICYPGIVQIHRMKQTFLIIFSLVIIALALLLPVVYSARVARISFGDKYVTSDGVRDFYREHQITKEVCADGMKRELRMWVSLYVFIFGFLLPGTLLSFFYANMLLRLRKQSRAFIQTRIPFRRVTTYTLVVSVFYFICQLPFWLSQLYGIILAVVGIRPPPSIVLITYVCHMFPFIAAAFNWIFYAQLNTQFRSGLTLVSERMIRRSVR</sequence>
<dbReference type="GO" id="GO:0004930">
    <property type="term" value="F:G protein-coupled receptor activity"/>
    <property type="evidence" value="ECO:0007669"/>
    <property type="project" value="UniProtKB-KW"/>
</dbReference>
<name>A0A0N5CST8_THECL</name>
<dbReference type="PRINTS" id="PR00237">
    <property type="entry name" value="GPCRRHODOPSN"/>
</dbReference>
<evidence type="ECO:0000259" key="10">
    <source>
        <dbReference type="PROSITE" id="PS50262"/>
    </source>
</evidence>
<keyword evidence="6 9" id="KW-0472">Membrane</keyword>
<keyword evidence="12" id="KW-1185">Reference proteome</keyword>
<keyword evidence="5" id="KW-0297">G-protein coupled receptor</keyword>
<evidence type="ECO:0000256" key="7">
    <source>
        <dbReference type="ARBA" id="ARBA00023170"/>
    </source>
</evidence>
<accession>A0A0N5CST8</accession>
<evidence type="ECO:0000256" key="5">
    <source>
        <dbReference type="ARBA" id="ARBA00023040"/>
    </source>
</evidence>
<dbReference type="GO" id="GO:0005886">
    <property type="term" value="C:plasma membrane"/>
    <property type="evidence" value="ECO:0007669"/>
    <property type="project" value="UniProtKB-SubCell"/>
</dbReference>
<keyword evidence="3 9" id="KW-0812">Transmembrane</keyword>
<evidence type="ECO:0000313" key="12">
    <source>
        <dbReference type="Proteomes" id="UP000276776"/>
    </source>
</evidence>
<keyword evidence="4 9" id="KW-1133">Transmembrane helix</keyword>
<keyword evidence="8" id="KW-0807">Transducer</keyword>
<keyword evidence="7" id="KW-0675">Receptor</keyword>
<feature type="transmembrane region" description="Helical" evidence="9">
    <location>
        <begin position="27"/>
        <end position="46"/>
    </location>
</feature>
<dbReference type="InterPro" id="IPR017452">
    <property type="entry name" value="GPCR_Rhodpsn_7TM"/>
</dbReference>
<dbReference type="OMA" id="IMMHASH"/>
<dbReference type="PROSITE" id="PS50262">
    <property type="entry name" value="G_PROTEIN_RECEP_F1_2"/>
    <property type="match status" value="1"/>
</dbReference>
<dbReference type="PANTHER" id="PTHR24229">
    <property type="entry name" value="NEUROPEPTIDES RECEPTOR"/>
    <property type="match status" value="1"/>
</dbReference>
<feature type="transmembrane region" description="Helical" evidence="9">
    <location>
        <begin position="174"/>
        <end position="195"/>
    </location>
</feature>
<dbReference type="Gene3D" id="1.20.1070.10">
    <property type="entry name" value="Rhodopsin 7-helix transmembrane proteins"/>
    <property type="match status" value="1"/>
</dbReference>
<evidence type="ECO:0000313" key="13">
    <source>
        <dbReference type="WBParaSite" id="TCLT_0000329401-mRNA-1"/>
    </source>
</evidence>
<dbReference type="InterPro" id="IPR000276">
    <property type="entry name" value="GPCR_Rhodpsn"/>
</dbReference>
<evidence type="ECO:0000256" key="4">
    <source>
        <dbReference type="ARBA" id="ARBA00022989"/>
    </source>
</evidence>
<evidence type="ECO:0000256" key="1">
    <source>
        <dbReference type="ARBA" id="ARBA00004651"/>
    </source>
</evidence>
<dbReference type="Pfam" id="PF00001">
    <property type="entry name" value="7tm_1"/>
    <property type="match status" value="1"/>
</dbReference>
<feature type="transmembrane region" description="Helical" evidence="9">
    <location>
        <begin position="137"/>
        <end position="168"/>
    </location>
</feature>
<evidence type="ECO:0000256" key="9">
    <source>
        <dbReference type="SAM" id="Phobius"/>
    </source>
</evidence>
<dbReference type="PANTHER" id="PTHR24229:SF95">
    <property type="entry name" value="G-PROTEIN COUPLED RECEPTOR C06G4.5-RELATED"/>
    <property type="match status" value="1"/>
</dbReference>
<feature type="domain" description="G-protein coupled receptors family 1 profile" evidence="10">
    <location>
        <begin position="1"/>
        <end position="196"/>
    </location>
</feature>
<comment type="subcellular location">
    <subcellularLocation>
        <location evidence="1">Cell membrane</location>
        <topology evidence="1">Multi-pass membrane protein</topology>
    </subcellularLocation>
</comment>
<protein>
    <submittedName>
        <fullName evidence="13">G_PROTEIN_RECEP_F1_2 domain-containing protein</fullName>
    </submittedName>
</protein>
<dbReference type="WBParaSite" id="TCLT_0000329401-mRNA-1">
    <property type="protein sequence ID" value="TCLT_0000329401-mRNA-1"/>
    <property type="gene ID" value="TCLT_0000329401"/>
</dbReference>
<reference evidence="13" key="1">
    <citation type="submission" date="2017-02" db="UniProtKB">
        <authorList>
            <consortium name="WormBaseParasite"/>
        </authorList>
    </citation>
    <scope>IDENTIFICATION</scope>
</reference>
<dbReference type="GO" id="GO:0043005">
    <property type="term" value="C:neuron projection"/>
    <property type="evidence" value="ECO:0007669"/>
    <property type="project" value="TreeGrafter"/>
</dbReference>
<evidence type="ECO:0000256" key="8">
    <source>
        <dbReference type="ARBA" id="ARBA00023224"/>
    </source>
</evidence>
<dbReference type="STRING" id="103827.A0A0N5CST8"/>
<dbReference type="Proteomes" id="UP000276776">
    <property type="component" value="Unassembled WGS sequence"/>
</dbReference>
<evidence type="ECO:0000256" key="2">
    <source>
        <dbReference type="ARBA" id="ARBA00022475"/>
    </source>
</evidence>
<dbReference type="SUPFAM" id="SSF81321">
    <property type="entry name" value="Family A G protein-coupled receptor-like"/>
    <property type="match status" value="1"/>
</dbReference>